<evidence type="ECO:0000256" key="5">
    <source>
        <dbReference type="ARBA" id="ARBA00022679"/>
    </source>
</evidence>
<keyword evidence="4" id="KW-0328">Glycosyltransferase</keyword>
<evidence type="ECO:0000256" key="11">
    <source>
        <dbReference type="SAM" id="Phobius"/>
    </source>
</evidence>
<dbReference type="SUPFAM" id="SSF53448">
    <property type="entry name" value="Nucleotide-diphospho-sugar transferases"/>
    <property type="match status" value="1"/>
</dbReference>
<keyword evidence="5" id="KW-0808">Transferase</keyword>
<dbReference type="InterPro" id="IPR003859">
    <property type="entry name" value="Galactosyl_T"/>
</dbReference>
<dbReference type="GO" id="GO:0005975">
    <property type="term" value="P:carbohydrate metabolic process"/>
    <property type="evidence" value="ECO:0007669"/>
    <property type="project" value="InterPro"/>
</dbReference>
<accession>A0A8K0EXC3</accession>
<proteinExistence type="inferred from homology"/>
<reference evidence="14" key="1">
    <citation type="submission" date="2022-01" db="EMBL/GenBank/DDBJ databases">
        <authorList>
            <person name="Braso-Vives M."/>
        </authorList>
    </citation>
    <scope>NUCLEOTIDE SEQUENCE</scope>
</reference>
<dbReference type="UniPathway" id="UPA00378"/>
<dbReference type="InterPro" id="IPR027791">
    <property type="entry name" value="Galactosyl_T_C"/>
</dbReference>
<keyword evidence="7" id="KW-0735">Signal-anchor</keyword>
<dbReference type="Pfam" id="PF02709">
    <property type="entry name" value="Glyco_transf_7C"/>
    <property type="match status" value="1"/>
</dbReference>
<dbReference type="GO" id="GO:0008378">
    <property type="term" value="F:galactosyltransferase activity"/>
    <property type="evidence" value="ECO:0007669"/>
    <property type="project" value="TreeGrafter"/>
</dbReference>
<sequence length="273" mass="31862">MPNLSRDALWGFLCGLVIATLFVALFTPYLVWERLALGKKCTSKERVAILIPYRDREEHLKTFLQHMHPFLKRQQVDYSIYVIEQQGEPKFCRGLLFNIGFSEVMKTETYDCFIFHDVDLIPEDDRIKYSCSSSPRHLSVAVDKFGYRMFSYSHYGHLIHVCGGVTAFSTSHFKLVNGFSNLFRGWGGEDDDMFLRLKARGLDYSRQDLNIARYRSLPHEQAEKNETNYLLLKNSQTRYLQDGLNSLETVDYRVKSTTRLPLYTHITVWIDAK</sequence>
<evidence type="ECO:0000256" key="7">
    <source>
        <dbReference type="ARBA" id="ARBA00022968"/>
    </source>
</evidence>
<feature type="domain" description="Galactosyltransferase N-terminal" evidence="13">
    <location>
        <begin position="39"/>
        <end position="132"/>
    </location>
</feature>
<dbReference type="InterPro" id="IPR027995">
    <property type="entry name" value="Galactosyl_T_N"/>
</dbReference>
<organism evidence="14 15">
    <name type="scientific">Branchiostoma lanceolatum</name>
    <name type="common">Common lancelet</name>
    <name type="synonym">Amphioxus lanceolatum</name>
    <dbReference type="NCBI Taxonomy" id="7740"/>
    <lineage>
        <taxon>Eukaryota</taxon>
        <taxon>Metazoa</taxon>
        <taxon>Chordata</taxon>
        <taxon>Cephalochordata</taxon>
        <taxon>Leptocardii</taxon>
        <taxon>Amphioxiformes</taxon>
        <taxon>Branchiostomatidae</taxon>
        <taxon>Branchiostoma</taxon>
    </lineage>
</organism>
<keyword evidence="6 11" id="KW-0812">Transmembrane</keyword>
<dbReference type="GO" id="GO:0016020">
    <property type="term" value="C:membrane"/>
    <property type="evidence" value="ECO:0007669"/>
    <property type="project" value="UniProtKB-SubCell"/>
</dbReference>
<name>A0A8K0EXC3_BRALA</name>
<keyword evidence="10" id="KW-0325">Glycoprotein</keyword>
<evidence type="ECO:0000259" key="13">
    <source>
        <dbReference type="Pfam" id="PF13733"/>
    </source>
</evidence>
<comment type="subcellular location">
    <subcellularLocation>
        <location evidence="1">Membrane</location>
        <topology evidence="1">Single-pass type II membrane protein</topology>
    </subcellularLocation>
</comment>
<dbReference type="Proteomes" id="UP000838412">
    <property type="component" value="Chromosome 8"/>
</dbReference>
<evidence type="ECO:0000313" key="14">
    <source>
        <dbReference type="EMBL" id="CAH1272364.1"/>
    </source>
</evidence>
<gene>
    <name evidence="14" type="primary">B4GALT1</name>
    <name evidence="14" type="ORF">BLAG_LOCUS24021</name>
</gene>
<evidence type="ECO:0000256" key="4">
    <source>
        <dbReference type="ARBA" id="ARBA00022676"/>
    </source>
</evidence>
<evidence type="ECO:0000256" key="6">
    <source>
        <dbReference type="ARBA" id="ARBA00022692"/>
    </source>
</evidence>
<keyword evidence="8 11" id="KW-1133">Transmembrane helix</keyword>
<evidence type="ECO:0000259" key="12">
    <source>
        <dbReference type="Pfam" id="PF02709"/>
    </source>
</evidence>
<dbReference type="PANTHER" id="PTHR19300">
    <property type="entry name" value="BETA-1,4-GALACTOSYLTRANSFERASE"/>
    <property type="match status" value="1"/>
</dbReference>
<dbReference type="PRINTS" id="PR02050">
    <property type="entry name" value="B14GALTRFASE"/>
</dbReference>
<dbReference type="Pfam" id="PF13733">
    <property type="entry name" value="Glyco_transf_7N"/>
    <property type="match status" value="1"/>
</dbReference>
<dbReference type="OrthoDB" id="10016069at2759"/>
<feature type="transmembrane region" description="Helical" evidence="11">
    <location>
        <begin position="12"/>
        <end position="32"/>
    </location>
</feature>
<evidence type="ECO:0000313" key="15">
    <source>
        <dbReference type="Proteomes" id="UP000838412"/>
    </source>
</evidence>
<dbReference type="EMBL" id="OV696693">
    <property type="protein sequence ID" value="CAH1272364.1"/>
    <property type="molecule type" value="Genomic_DNA"/>
</dbReference>
<dbReference type="InterPro" id="IPR029044">
    <property type="entry name" value="Nucleotide-diphossugar_trans"/>
</dbReference>
<comment type="similarity">
    <text evidence="3">Belongs to the glycosyltransferase 7 family.</text>
</comment>
<protein>
    <submittedName>
        <fullName evidence="14">B4GALT1 protein</fullName>
    </submittedName>
</protein>
<keyword evidence="15" id="KW-1185">Reference proteome</keyword>
<evidence type="ECO:0000256" key="9">
    <source>
        <dbReference type="ARBA" id="ARBA00023136"/>
    </source>
</evidence>
<comment type="pathway">
    <text evidence="2">Protein modification; protein glycosylation.</text>
</comment>
<dbReference type="GO" id="GO:0005794">
    <property type="term" value="C:Golgi apparatus"/>
    <property type="evidence" value="ECO:0007669"/>
    <property type="project" value="TreeGrafter"/>
</dbReference>
<evidence type="ECO:0000256" key="8">
    <source>
        <dbReference type="ARBA" id="ARBA00022989"/>
    </source>
</evidence>
<evidence type="ECO:0000256" key="2">
    <source>
        <dbReference type="ARBA" id="ARBA00004922"/>
    </source>
</evidence>
<keyword evidence="9 11" id="KW-0472">Membrane</keyword>
<dbReference type="AlphaFoldDB" id="A0A8K0EXC3"/>
<dbReference type="CDD" id="cd00899">
    <property type="entry name" value="b4GalT"/>
    <property type="match status" value="1"/>
</dbReference>
<dbReference type="Gene3D" id="3.90.550.10">
    <property type="entry name" value="Spore Coat Polysaccharide Biosynthesis Protein SpsA, Chain A"/>
    <property type="match status" value="1"/>
</dbReference>
<evidence type="ECO:0000256" key="3">
    <source>
        <dbReference type="ARBA" id="ARBA00005735"/>
    </source>
</evidence>
<feature type="domain" description="Galactosyltransferase C-terminal" evidence="12">
    <location>
        <begin position="136"/>
        <end position="220"/>
    </location>
</feature>
<dbReference type="PANTHER" id="PTHR19300:SF57">
    <property type="entry name" value="BETA-1,4-N-ACETYLGALACTOSAMINYLTRANSFERASE"/>
    <property type="match status" value="1"/>
</dbReference>
<evidence type="ECO:0000256" key="10">
    <source>
        <dbReference type="ARBA" id="ARBA00023180"/>
    </source>
</evidence>
<evidence type="ECO:0000256" key="1">
    <source>
        <dbReference type="ARBA" id="ARBA00004606"/>
    </source>
</evidence>